<dbReference type="Gene3D" id="1.20.1740.10">
    <property type="entry name" value="Amino acid/polyamine transporter I"/>
    <property type="match status" value="1"/>
</dbReference>
<organism evidence="10 11">
    <name type="scientific">Rubritalea halochordaticola</name>
    <dbReference type="NCBI Taxonomy" id="714537"/>
    <lineage>
        <taxon>Bacteria</taxon>
        <taxon>Pseudomonadati</taxon>
        <taxon>Verrucomicrobiota</taxon>
        <taxon>Verrucomicrobiia</taxon>
        <taxon>Verrucomicrobiales</taxon>
        <taxon>Rubritaleaceae</taxon>
        <taxon>Rubritalea</taxon>
    </lineage>
</organism>
<dbReference type="InterPro" id="IPR001463">
    <property type="entry name" value="Na/Ala_symport"/>
</dbReference>
<reference evidence="10 11" key="1">
    <citation type="submission" date="2024-02" db="EMBL/GenBank/DDBJ databases">
        <title>Rubritalea halochordaticola NBRC 107102.</title>
        <authorList>
            <person name="Ichikawa N."/>
            <person name="Katano-Makiyama Y."/>
            <person name="Hidaka K."/>
        </authorList>
    </citation>
    <scope>NUCLEOTIDE SEQUENCE [LARGE SCALE GENOMIC DNA]</scope>
    <source>
        <strain evidence="10 11">NBRC 107102</strain>
    </source>
</reference>
<comment type="caution">
    <text evidence="10">The sequence shown here is derived from an EMBL/GenBank/DDBJ whole genome shotgun (WGS) entry which is preliminary data.</text>
</comment>
<evidence type="ECO:0008006" key="12">
    <source>
        <dbReference type="Google" id="ProtNLM"/>
    </source>
</evidence>
<evidence type="ECO:0000256" key="2">
    <source>
        <dbReference type="ARBA" id="ARBA00009261"/>
    </source>
</evidence>
<keyword evidence="8" id="KW-0769">Symport</keyword>
<dbReference type="PANTHER" id="PTHR30330:SF3">
    <property type="entry name" value="TRANSCRIPTIONAL REGULATOR, LRP FAMILY"/>
    <property type="match status" value="1"/>
</dbReference>
<evidence type="ECO:0000256" key="7">
    <source>
        <dbReference type="ARBA" id="ARBA00023136"/>
    </source>
</evidence>
<keyword evidence="6 8" id="KW-1133">Transmembrane helix</keyword>
<name>A0ABP9UWW6_9BACT</name>
<feature type="transmembrane region" description="Helical" evidence="8">
    <location>
        <begin position="199"/>
        <end position="221"/>
    </location>
</feature>
<proteinExistence type="inferred from homology"/>
<evidence type="ECO:0000256" key="4">
    <source>
        <dbReference type="ARBA" id="ARBA00022475"/>
    </source>
</evidence>
<dbReference type="Pfam" id="PF01235">
    <property type="entry name" value="Na_Ala_symp"/>
    <property type="match status" value="2"/>
</dbReference>
<evidence type="ECO:0000313" key="10">
    <source>
        <dbReference type="EMBL" id="GAA5494943.1"/>
    </source>
</evidence>
<evidence type="ECO:0000256" key="6">
    <source>
        <dbReference type="ARBA" id="ARBA00022989"/>
    </source>
</evidence>
<dbReference type="PRINTS" id="PR00175">
    <property type="entry name" value="NAALASMPORT"/>
</dbReference>
<evidence type="ECO:0000256" key="9">
    <source>
        <dbReference type="SAM" id="SignalP"/>
    </source>
</evidence>
<keyword evidence="7 8" id="KW-0472">Membrane</keyword>
<feature type="transmembrane region" description="Helical" evidence="8">
    <location>
        <begin position="575"/>
        <end position="596"/>
    </location>
</feature>
<dbReference type="RefSeq" id="WP_346187804.1">
    <property type="nucleotide sequence ID" value="NZ_BAABRL010000002.1"/>
</dbReference>
<evidence type="ECO:0000256" key="1">
    <source>
        <dbReference type="ARBA" id="ARBA00004651"/>
    </source>
</evidence>
<dbReference type="EMBL" id="BAABRL010000002">
    <property type="protein sequence ID" value="GAA5494943.1"/>
    <property type="molecule type" value="Genomic_DNA"/>
</dbReference>
<dbReference type="PANTHER" id="PTHR30330">
    <property type="entry name" value="AGSS FAMILY TRANSPORTER, SODIUM-ALANINE"/>
    <property type="match status" value="1"/>
</dbReference>
<evidence type="ECO:0000313" key="11">
    <source>
        <dbReference type="Proteomes" id="UP001424741"/>
    </source>
</evidence>
<feature type="signal peptide" evidence="9">
    <location>
        <begin position="1"/>
        <end position="28"/>
    </location>
</feature>
<protein>
    <recommendedName>
        <fullName evidence="12">Alanine:cation symporter family protein</fullName>
    </recommendedName>
</protein>
<feature type="transmembrane region" description="Helical" evidence="8">
    <location>
        <begin position="61"/>
        <end position="81"/>
    </location>
</feature>
<comment type="caution">
    <text evidence="8">Lacks conserved residue(s) required for the propagation of feature annotation.</text>
</comment>
<feature type="transmembrane region" description="Helical" evidence="8">
    <location>
        <begin position="544"/>
        <end position="563"/>
    </location>
</feature>
<sequence length="648" mass="69577">MIKKNKRILNWLSILLMTFLGMTGIASAKGDISDAIDERMEPVAEVLEKVVFVEIPVTEDIKVPVVLIVLAGTALFLTLYFKFLNIRGIGMAIRTVKGKYTRDDAPGQITHFQALSAALSATVGLGNIAGVGVAIGLGGPGAMVWMIFLGLCGMTTKFCECTLGVKYREFDEHGQTHGGAMYYLSKGFGERGLGGLGKVLAVFFAFMCIGGAIGAGNMFQVNQAHSQFAGAFGLFTEDSGHSIWFGVILAILVGLVIIGGIKSIARVTSLLVPFMCVIYIIAALTIILTHLGDVIPAFKLIFTSAFSGEAVAGGFVGVLIQGVKRAAFSNEAGIGSAPIAHSAVKTDKPASEGLVALLEPFTDTVVVCTMTALVLVITGAWKVDAIAEKDGVQLYETPNAIVRTVSANESLELVKKSEDEKFYQAKFTDEENGKTKEVLAWVNADIVSVSGAEGEGDGWHAKGKVSVSSADAYANASAEVKPVEVLAEGATMRLMDKSKDGQFLKVYREDGDNLWMKEGSVELIEGIDKTSMAFGEKFEWFPKVLAVAVLLFAFSTMISWSFYGEQAVGYIFGKNNFAAVIVYKVMFCVFVVVGVTASLSNVIRVSDAMLFAMVLPNMIGLYFLLPIVRKELTIYREHMRKIDAGGEK</sequence>
<evidence type="ECO:0000256" key="8">
    <source>
        <dbReference type="RuleBase" id="RU363064"/>
    </source>
</evidence>
<feature type="transmembrane region" description="Helical" evidence="8">
    <location>
        <begin position="608"/>
        <end position="628"/>
    </location>
</feature>
<keyword evidence="3 8" id="KW-0813">Transport</keyword>
<feature type="transmembrane region" description="Helical" evidence="8">
    <location>
        <begin position="270"/>
        <end position="291"/>
    </location>
</feature>
<gene>
    <name evidence="10" type="ORF">Rhal01_01109</name>
</gene>
<keyword evidence="11" id="KW-1185">Reference proteome</keyword>
<keyword evidence="4 8" id="KW-1003">Cell membrane</keyword>
<comment type="similarity">
    <text evidence="2 8">Belongs to the alanine or glycine:cation symporter (AGCS) (TC 2.A.25) family.</text>
</comment>
<dbReference type="Proteomes" id="UP001424741">
    <property type="component" value="Unassembled WGS sequence"/>
</dbReference>
<keyword evidence="5 8" id="KW-0812">Transmembrane</keyword>
<evidence type="ECO:0000256" key="5">
    <source>
        <dbReference type="ARBA" id="ARBA00022692"/>
    </source>
</evidence>
<keyword evidence="9" id="KW-0732">Signal</keyword>
<feature type="chain" id="PRO_5046771701" description="Alanine:cation symporter family protein" evidence="9">
    <location>
        <begin position="29"/>
        <end position="648"/>
    </location>
</feature>
<comment type="subcellular location">
    <subcellularLocation>
        <location evidence="1 8">Cell membrane</location>
        <topology evidence="1 8">Multi-pass membrane protein</topology>
    </subcellularLocation>
</comment>
<evidence type="ECO:0000256" key="3">
    <source>
        <dbReference type="ARBA" id="ARBA00022448"/>
    </source>
</evidence>
<accession>A0ABP9UWW6</accession>
<feature type="transmembrane region" description="Helical" evidence="8">
    <location>
        <begin position="241"/>
        <end position="258"/>
    </location>
</feature>
<dbReference type="NCBIfam" id="TIGR00835">
    <property type="entry name" value="agcS"/>
    <property type="match status" value="1"/>
</dbReference>